<evidence type="ECO:0000259" key="2">
    <source>
        <dbReference type="Pfam" id="PF05970"/>
    </source>
</evidence>
<keyword evidence="1" id="KW-0067">ATP-binding</keyword>
<dbReference type="RefSeq" id="XP_007767295.1">
    <property type="nucleotide sequence ID" value="XM_007769105.1"/>
</dbReference>
<feature type="domain" description="DNA helicase Pif1-like DEAD-box helicase" evidence="2">
    <location>
        <begin position="15"/>
        <end position="132"/>
    </location>
</feature>
<dbReference type="EC" id="5.6.2.3" evidence="1"/>
<dbReference type="GO" id="GO:0005524">
    <property type="term" value="F:ATP binding"/>
    <property type="evidence" value="ECO:0007669"/>
    <property type="project" value="UniProtKB-KW"/>
</dbReference>
<dbReference type="Gene3D" id="3.40.50.300">
    <property type="entry name" value="P-loop containing nucleotide triphosphate hydrolases"/>
    <property type="match status" value="1"/>
</dbReference>
<dbReference type="EMBL" id="JH711577">
    <property type="protein sequence ID" value="EIW81886.1"/>
    <property type="molecule type" value="Genomic_DNA"/>
</dbReference>
<dbReference type="SUPFAM" id="SSF52540">
    <property type="entry name" value="P-loop containing nucleoside triphosphate hydrolases"/>
    <property type="match status" value="1"/>
</dbReference>
<sequence length="142" mass="16198">DPHTLMDELVREFTLNDEQRRAFRIVAEHSLLINPEPLRMFLSGPGGTGKSRVINALRAWFERRGQSRRFRLASYMGVAAKNIAGSTLHSCLSLNRNYASRATQHRQRELALYWNGVDYVFIDEVSMLGCNLMVQISEALSL</sequence>
<dbReference type="InterPro" id="IPR051055">
    <property type="entry name" value="PIF1_helicase"/>
</dbReference>
<keyword evidence="1" id="KW-0234">DNA repair</keyword>
<comment type="cofactor">
    <cofactor evidence="1">
        <name>Mg(2+)</name>
        <dbReference type="ChEBI" id="CHEBI:18420"/>
    </cofactor>
</comment>
<keyword evidence="1" id="KW-0347">Helicase</keyword>
<dbReference type="PANTHER" id="PTHR47642:SF5">
    <property type="entry name" value="ATP-DEPENDENT DNA HELICASE"/>
    <property type="match status" value="1"/>
</dbReference>
<proteinExistence type="inferred from homology"/>
<name>A0A5M3MS15_CONPW</name>
<reference evidence="4" key="1">
    <citation type="journal article" date="2012" name="Science">
        <title>The Paleozoic origin of enzymatic lignin decomposition reconstructed from 31 fungal genomes.</title>
        <authorList>
            <person name="Floudas D."/>
            <person name="Binder M."/>
            <person name="Riley R."/>
            <person name="Barry K."/>
            <person name="Blanchette R.A."/>
            <person name="Henrissat B."/>
            <person name="Martinez A.T."/>
            <person name="Otillar R."/>
            <person name="Spatafora J.W."/>
            <person name="Yadav J.S."/>
            <person name="Aerts A."/>
            <person name="Benoit I."/>
            <person name="Boyd A."/>
            <person name="Carlson A."/>
            <person name="Copeland A."/>
            <person name="Coutinho P.M."/>
            <person name="de Vries R.P."/>
            <person name="Ferreira P."/>
            <person name="Findley K."/>
            <person name="Foster B."/>
            <person name="Gaskell J."/>
            <person name="Glotzer D."/>
            <person name="Gorecki P."/>
            <person name="Heitman J."/>
            <person name="Hesse C."/>
            <person name="Hori C."/>
            <person name="Igarashi K."/>
            <person name="Jurgens J.A."/>
            <person name="Kallen N."/>
            <person name="Kersten P."/>
            <person name="Kohler A."/>
            <person name="Kuees U."/>
            <person name="Kumar T.K.A."/>
            <person name="Kuo A."/>
            <person name="LaButti K."/>
            <person name="Larrondo L.F."/>
            <person name="Lindquist E."/>
            <person name="Ling A."/>
            <person name="Lombard V."/>
            <person name="Lucas S."/>
            <person name="Lundell T."/>
            <person name="Martin R."/>
            <person name="McLaughlin D.J."/>
            <person name="Morgenstern I."/>
            <person name="Morin E."/>
            <person name="Murat C."/>
            <person name="Nagy L.G."/>
            <person name="Nolan M."/>
            <person name="Ohm R.A."/>
            <person name="Patyshakuliyeva A."/>
            <person name="Rokas A."/>
            <person name="Ruiz-Duenas F.J."/>
            <person name="Sabat G."/>
            <person name="Salamov A."/>
            <person name="Samejima M."/>
            <person name="Schmutz J."/>
            <person name="Slot J.C."/>
            <person name="St John F."/>
            <person name="Stenlid J."/>
            <person name="Sun H."/>
            <person name="Sun S."/>
            <person name="Syed K."/>
            <person name="Tsang A."/>
            <person name="Wiebenga A."/>
            <person name="Young D."/>
            <person name="Pisabarro A."/>
            <person name="Eastwood D.C."/>
            <person name="Martin F."/>
            <person name="Cullen D."/>
            <person name="Grigoriev I.V."/>
            <person name="Hibbett D.S."/>
        </authorList>
    </citation>
    <scope>NUCLEOTIDE SEQUENCE [LARGE SCALE GENOMIC DNA]</scope>
    <source>
        <strain evidence="4">RWD-64-598 SS2</strain>
    </source>
</reference>
<dbReference type="GO" id="GO:0006281">
    <property type="term" value="P:DNA repair"/>
    <property type="evidence" value="ECO:0007669"/>
    <property type="project" value="UniProtKB-KW"/>
</dbReference>
<dbReference type="GO" id="GO:0006310">
    <property type="term" value="P:DNA recombination"/>
    <property type="evidence" value="ECO:0007669"/>
    <property type="project" value="UniProtKB-KW"/>
</dbReference>
<evidence type="ECO:0000256" key="1">
    <source>
        <dbReference type="RuleBase" id="RU363044"/>
    </source>
</evidence>
<keyword evidence="1" id="KW-0227">DNA damage</keyword>
<dbReference type="GO" id="GO:0000723">
    <property type="term" value="P:telomere maintenance"/>
    <property type="evidence" value="ECO:0007669"/>
    <property type="project" value="InterPro"/>
</dbReference>
<feature type="non-terminal residue" evidence="3">
    <location>
        <position position="142"/>
    </location>
</feature>
<dbReference type="InterPro" id="IPR010285">
    <property type="entry name" value="DNA_helicase_pif1-like_DEAD"/>
</dbReference>
<gene>
    <name evidence="3" type="ORF">CONPUDRAFT_33586</name>
</gene>
<keyword evidence="4" id="KW-1185">Reference proteome</keyword>
<evidence type="ECO:0000313" key="3">
    <source>
        <dbReference type="EMBL" id="EIW81886.1"/>
    </source>
</evidence>
<dbReference type="OrthoDB" id="432234at2759"/>
<dbReference type="GO" id="GO:0043139">
    <property type="term" value="F:5'-3' DNA helicase activity"/>
    <property type="evidence" value="ECO:0007669"/>
    <property type="project" value="UniProtKB-EC"/>
</dbReference>
<keyword evidence="1" id="KW-0378">Hydrolase</keyword>
<keyword evidence="1" id="KW-0547">Nucleotide-binding</keyword>
<dbReference type="OMA" id="RELALYW"/>
<dbReference type="Proteomes" id="UP000053558">
    <property type="component" value="Unassembled WGS sequence"/>
</dbReference>
<evidence type="ECO:0000313" key="4">
    <source>
        <dbReference type="Proteomes" id="UP000053558"/>
    </source>
</evidence>
<comment type="catalytic activity">
    <reaction evidence="1">
        <text>ATP + H2O = ADP + phosphate + H(+)</text>
        <dbReference type="Rhea" id="RHEA:13065"/>
        <dbReference type="ChEBI" id="CHEBI:15377"/>
        <dbReference type="ChEBI" id="CHEBI:15378"/>
        <dbReference type="ChEBI" id="CHEBI:30616"/>
        <dbReference type="ChEBI" id="CHEBI:43474"/>
        <dbReference type="ChEBI" id="CHEBI:456216"/>
        <dbReference type="EC" id="5.6.2.3"/>
    </reaction>
</comment>
<keyword evidence="1" id="KW-0233">DNA recombination</keyword>
<feature type="non-terminal residue" evidence="3">
    <location>
        <position position="1"/>
    </location>
</feature>
<protein>
    <recommendedName>
        <fullName evidence="1">ATP-dependent DNA helicase</fullName>
        <ecNumber evidence="1">5.6.2.3</ecNumber>
    </recommendedName>
</protein>
<comment type="caution">
    <text evidence="3">The sequence shown here is derived from an EMBL/GenBank/DDBJ whole genome shotgun (WGS) entry which is preliminary data.</text>
</comment>
<dbReference type="InterPro" id="IPR027417">
    <property type="entry name" value="P-loop_NTPase"/>
</dbReference>
<dbReference type="GeneID" id="19206755"/>
<comment type="similarity">
    <text evidence="1">Belongs to the helicase family.</text>
</comment>
<dbReference type="PANTHER" id="PTHR47642">
    <property type="entry name" value="ATP-DEPENDENT DNA HELICASE"/>
    <property type="match status" value="1"/>
</dbReference>
<dbReference type="AlphaFoldDB" id="A0A5M3MS15"/>
<organism evidence="3 4">
    <name type="scientific">Coniophora puteana (strain RWD-64-598)</name>
    <name type="common">Brown rot fungus</name>
    <dbReference type="NCBI Taxonomy" id="741705"/>
    <lineage>
        <taxon>Eukaryota</taxon>
        <taxon>Fungi</taxon>
        <taxon>Dikarya</taxon>
        <taxon>Basidiomycota</taxon>
        <taxon>Agaricomycotina</taxon>
        <taxon>Agaricomycetes</taxon>
        <taxon>Agaricomycetidae</taxon>
        <taxon>Boletales</taxon>
        <taxon>Coniophorineae</taxon>
        <taxon>Coniophoraceae</taxon>
        <taxon>Coniophora</taxon>
    </lineage>
</organism>
<dbReference type="GO" id="GO:0016887">
    <property type="term" value="F:ATP hydrolysis activity"/>
    <property type="evidence" value="ECO:0007669"/>
    <property type="project" value="RHEA"/>
</dbReference>
<dbReference type="Pfam" id="PF05970">
    <property type="entry name" value="PIF1"/>
    <property type="match status" value="1"/>
</dbReference>
<dbReference type="KEGG" id="cput:CONPUDRAFT_33586"/>
<accession>A0A5M3MS15</accession>